<dbReference type="EMBL" id="JBCLYO010000002">
    <property type="protein sequence ID" value="KAL0092291.1"/>
    <property type="molecule type" value="Genomic_DNA"/>
</dbReference>
<evidence type="ECO:0000313" key="2">
    <source>
        <dbReference type="Proteomes" id="UP001448207"/>
    </source>
</evidence>
<sequence length="158" mass="17880">MLTKTSTFSRCRHFLKSLHNQKQPGLTSLCETTTMESSPSNSQDILLKIHKSSIYVDPEEFLEQDAENNIDLCEIQSVVGVYHMETETDTENTSMHCSSPITISSMDFLTEIPDAAAPSSTNGYSNFYLKLPNGNWQVRCRDQHRTIVMSYEVEGCMI</sequence>
<dbReference type="Proteomes" id="UP001448207">
    <property type="component" value="Unassembled WGS sequence"/>
</dbReference>
<reference evidence="1 2" key="1">
    <citation type="submission" date="2024-04" db="EMBL/GenBank/DDBJ databases">
        <title>Symmetric and asymmetric DNA N6-adenine methylation regulates different biological responses in Mucorales.</title>
        <authorList>
            <consortium name="Lawrence Berkeley National Laboratory"/>
            <person name="Lax C."/>
            <person name="Mondo S.J."/>
            <person name="Osorio-Concepcion M."/>
            <person name="Muszewska A."/>
            <person name="Corrochano-Luque M."/>
            <person name="Gutierrez G."/>
            <person name="Riley R."/>
            <person name="Lipzen A."/>
            <person name="Guo J."/>
            <person name="Hundley H."/>
            <person name="Amirebrahimi M."/>
            <person name="Ng V."/>
            <person name="Lorenzo-Gutierrez D."/>
            <person name="Binder U."/>
            <person name="Yang J."/>
            <person name="Song Y."/>
            <person name="Canovas D."/>
            <person name="Navarro E."/>
            <person name="Freitag M."/>
            <person name="Gabaldon T."/>
            <person name="Grigoriev I.V."/>
            <person name="Corrochano L.M."/>
            <person name="Nicolas F.E."/>
            <person name="Garre V."/>
        </authorList>
    </citation>
    <scope>NUCLEOTIDE SEQUENCE [LARGE SCALE GENOMIC DNA]</scope>
    <source>
        <strain evidence="1 2">L51</strain>
    </source>
</reference>
<protein>
    <submittedName>
        <fullName evidence="1">Uncharacterized protein</fullName>
    </submittedName>
</protein>
<keyword evidence="2" id="KW-1185">Reference proteome</keyword>
<comment type="caution">
    <text evidence="1">The sequence shown here is derived from an EMBL/GenBank/DDBJ whole genome shotgun (WGS) entry which is preliminary data.</text>
</comment>
<name>A0ABR3B8I6_PHYBL</name>
<proteinExistence type="predicted"/>
<evidence type="ECO:0000313" key="1">
    <source>
        <dbReference type="EMBL" id="KAL0092291.1"/>
    </source>
</evidence>
<gene>
    <name evidence="1" type="ORF">J3Q64DRAFT_1829810</name>
</gene>
<accession>A0ABR3B8I6</accession>
<organism evidence="1 2">
    <name type="scientific">Phycomyces blakesleeanus</name>
    <dbReference type="NCBI Taxonomy" id="4837"/>
    <lineage>
        <taxon>Eukaryota</taxon>
        <taxon>Fungi</taxon>
        <taxon>Fungi incertae sedis</taxon>
        <taxon>Mucoromycota</taxon>
        <taxon>Mucoromycotina</taxon>
        <taxon>Mucoromycetes</taxon>
        <taxon>Mucorales</taxon>
        <taxon>Phycomycetaceae</taxon>
        <taxon>Phycomyces</taxon>
    </lineage>
</organism>